<keyword evidence="2" id="KW-1185">Reference proteome</keyword>
<gene>
    <name evidence="1" type="ORF">O1611_g8318</name>
</gene>
<evidence type="ECO:0000313" key="2">
    <source>
        <dbReference type="Proteomes" id="UP001153332"/>
    </source>
</evidence>
<dbReference type="Proteomes" id="UP001153332">
    <property type="component" value="Unassembled WGS sequence"/>
</dbReference>
<sequence>MHPPLIYCPRSTQFKFRIVGETECHLHPHHAPLLHIGADGDDTVLSVHPSGSGPVIESVSQIPFAAADGGRAGGTNSARPNEPTGCPASFRTLANETGHAGWNERPDQQGGYYAAKRTNSYTASGACDGRVQLSWGQGYNGSNNQASRPSNYAANPSITQNMSQPSPFYGYQTNRIHSRAPFDFQYRAESYPQYRFYPHQATPMAPFHSSSGSTPPGCVYLPVYSPNPYPKYQGGAPSISFRVGSNQTPPERMPRGGTSATHTNGNASQKSSFNPQATAFRNSPSLHQSRRNNLEQLQRSNDAAFYNLNGHGGSRSVASNDSDLNTETSSPPAYMPHAEGLSVSDTYRHRRAGEKSRSWSDPYHQQTNMSDSTPSPAVQERRSLSHHGHHQSYTTDKGKEVMQNSPSSWAQTPPPSSSVQGAASTDADNVSIKTESSVTIKQESDDEYSGIEYGANWTPVSVKTDPETEVKLHDIPLAPPASQVLDQVRSEDSESNNGNWHCDSDIRASAQTPMTSKSKAPTSARAPSQKPWPSTETPNQRSWSAGSSKDSGGPLARWL</sequence>
<comment type="caution">
    <text evidence="1">The sequence shown here is derived from an EMBL/GenBank/DDBJ whole genome shotgun (WGS) entry which is preliminary data.</text>
</comment>
<proteinExistence type="predicted"/>
<accession>A0ACC2JD09</accession>
<protein>
    <submittedName>
        <fullName evidence="1">Uncharacterized protein</fullName>
    </submittedName>
</protein>
<organism evidence="1 2">
    <name type="scientific">Lasiodiplodia mahajangana</name>
    <dbReference type="NCBI Taxonomy" id="1108764"/>
    <lineage>
        <taxon>Eukaryota</taxon>
        <taxon>Fungi</taxon>
        <taxon>Dikarya</taxon>
        <taxon>Ascomycota</taxon>
        <taxon>Pezizomycotina</taxon>
        <taxon>Dothideomycetes</taxon>
        <taxon>Dothideomycetes incertae sedis</taxon>
        <taxon>Botryosphaeriales</taxon>
        <taxon>Botryosphaeriaceae</taxon>
        <taxon>Lasiodiplodia</taxon>
    </lineage>
</organism>
<dbReference type="EMBL" id="JAPUUL010002430">
    <property type="protein sequence ID" value="KAJ8125321.1"/>
    <property type="molecule type" value="Genomic_DNA"/>
</dbReference>
<reference evidence="1" key="1">
    <citation type="submission" date="2022-12" db="EMBL/GenBank/DDBJ databases">
        <title>Genome Sequence of Lasiodiplodia mahajangana.</title>
        <authorList>
            <person name="Buettner E."/>
        </authorList>
    </citation>
    <scope>NUCLEOTIDE SEQUENCE</scope>
    <source>
        <strain evidence="1">VT137</strain>
    </source>
</reference>
<evidence type="ECO:0000313" key="1">
    <source>
        <dbReference type="EMBL" id="KAJ8125321.1"/>
    </source>
</evidence>
<name>A0ACC2JD09_9PEZI</name>